<accession>A0A255DKA0</accession>
<reference evidence="9 10" key="1">
    <citation type="submission" date="2017-07" db="EMBL/GenBank/DDBJ databases">
        <title>The new phylogeny of genus Mycobacterium.</title>
        <authorList>
            <person name="Tortoli E."/>
            <person name="Trovato A."/>
            <person name="Cirillo D.M."/>
        </authorList>
    </citation>
    <scope>NUCLEOTIDE SEQUENCE [LARGE SCALE GENOMIC DNA]</scope>
    <source>
        <strain evidence="9 10">ATCC 33027</strain>
    </source>
</reference>
<name>A0A255DKA0_9MYCO</name>
<proteinExistence type="inferred from homology"/>
<feature type="transmembrane region" description="Helical" evidence="8">
    <location>
        <begin position="450"/>
        <end position="469"/>
    </location>
</feature>
<keyword evidence="4" id="KW-1003">Cell membrane</keyword>
<protein>
    <recommendedName>
        <fullName evidence="11">Amino acid permease</fullName>
    </recommendedName>
</protein>
<evidence type="ECO:0000256" key="7">
    <source>
        <dbReference type="ARBA" id="ARBA00023136"/>
    </source>
</evidence>
<feature type="transmembrane region" description="Helical" evidence="8">
    <location>
        <begin position="46"/>
        <end position="66"/>
    </location>
</feature>
<dbReference type="GO" id="GO:0005886">
    <property type="term" value="C:plasma membrane"/>
    <property type="evidence" value="ECO:0007669"/>
    <property type="project" value="UniProtKB-SubCell"/>
</dbReference>
<dbReference type="Pfam" id="PF13520">
    <property type="entry name" value="AA_permease_2"/>
    <property type="match status" value="1"/>
</dbReference>
<dbReference type="OrthoDB" id="9762947at2"/>
<feature type="transmembrane region" description="Helical" evidence="8">
    <location>
        <begin position="263"/>
        <end position="283"/>
    </location>
</feature>
<dbReference type="Proteomes" id="UP000216063">
    <property type="component" value="Unassembled WGS sequence"/>
</dbReference>
<keyword evidence="10" id="KW-1185">Reference proteome</keyword>
<organism evidence="9 10">
    <name type="scientific">Mycolicibacterium sphagni</name>
    <dbReference type="NCBI Taxonomy" id="1786"/>
    <lineage>
        <taxon>Bacteria</taxon>
        <taxon>Bacillati</taxon>
        <taxon>Actinomycetota</taxon>
        <taxon>Actinomycetes</taxon>
        <taxon>Mycobacteriales</taxon>
        <taxon>Mycobacteriaceae</taxon>
        <taxon>Mycolicibacterium</taxon>
    </lineage>
</organism>
<evidence type="ECO:0008006" key="11">
    <source>
        <dbReference type="Google" id="ProtNLM"/>
    </source>
</evidence>
<feature type="transmembrane region" description="Helical" evidence="8">
    <location>
        <begin position="355"/>
        <end position="373"/>
    </location>
</feature>
<evidence type="ECO:0000313" key="9">
    <source>
        <dbReference type="EMBL" id="OYN79510.1"/>
    </source>
</evidence>
<dbReference type="AlphaFoldDB" id="A0A255DKA0"/>
<dbReference type="RefSeq" id="WP_094479532.1">
    <property type="nucleotide sequence ID" value="NZ_JACKSC010000236.1"/>
</dbReference>
<dbReference type="PIRSF" id="PIRSF006060">
    <property type="entry name" value="AA_transporter"/>
    <property type="match status" value="1"/>
</dbReference>
<keyword evidence="5 8" id="KW-0812">Transmembrane</keyword>
<feature type="transmembrane region" description="Helical" evidence="8">
    <location>
        <begin position="306"/>
        <end position="327"/>
    </location>
</feature>
<dbReference type="PANTHER" id="PTHR42770:SF7">
    <property type="entry name" value="MEMBRANE PROTEIN"/>
    <property type="match status" value="1"/>
</dbReference>
<evidence type="ECO:0000256" key="6">
    <source>
        <dbReference type="ARBA" id="ARBA00022989"/>
    </source>
</evidence>
<feature type="transmembrane region" description="Helical" evidence="8">
    <location>
        <begin position="104"/>
        <end position="125"/>
    </location>
</feature>
<feature type="transmembrane region" description="Helical" evidence="8">
    <location>
        <begin position="145"/>
        <end position="164"/>
    </location>
</feature>
<evidence type="ECO:0000313" key="10">
    <source>
        <dbReference type="Proteomes" id="UP000216063"/>
    </source>
</evidence>
<feature type="transmembrane region" description="Helical" evidence="8">
    <location>
        <begin position="379"/>
        <end position="399"/>
    </location>
</feature>
<evidence type="ECO:0000256" key="1">
    <source>
        <dbReference type="ARBA" id="ARBA00002249"/>
    </source>
</evidence>
<dbReference type="EMBL" id="NOZR01000008">
    <property type="protein sequence ID" value="OYN79510.1"/>
    <property type="molecule type" value="Genomic_DNA"/>
</dbReference>
<sequence>MTSTNVAENSGLHKGTNWWGAFVIGLAGPILVTGIAPPAVQSLGAAAVPLIAVTTALGVLLCLFAAELAAVMPHRTGGLPSYATESFEPIHPGIATHLGGLSAWAYWLGWFPVAPINMILASAYITQLFSIPQGRSFLPFGDIGSPITLAVLIISIVAIAIMYVPAYFGIKLGAGFATVMGIVSMAPLTLLILLPFFRPSSMTFGNLSGFHFAPGVVGSPTLILAWMFVMTWSVLAMEAAACYLGECRNPARDAKIAMTVEGIYGFFIFVMTAVVLVLVLGVADNADPLTIFSTFINKITGTSGGWVQWAIGLPLIVALLLSVLNAIMGCARSLYQTAEDGVLPRWFGRLNKHGVPGRAMAFNVVCSIVILLFGSPLRIYIISNIGYLFACGMAFFAYFAHRQLRPAIERPVRLPGFMRWVALAVGIFCAVLWVFGGWNSPSIVVGTQSHSLFFVGLLVLAAYVPLHFWRRIADRRITVASTSVAEPA</sequence>
<dbReference type="GO" id="GO:0022857">
    <property type="term" value="F:transmembrane transporter activity"/>
    <property type="evidence" value="ECO:0007669"/>
    <property type="project" value="InterPro"/>
</dbReference>
<keyword evidence="7 8" id="KW-0472">Membrane</keyword>
<feature type="transmembrane region" description="Helical" evidence="8">
    <location>
        <begin position="420"/>
        <end position="438"/>
    </location>
</feature>
<evidence type="ECO:0000256" key="3">
    <source>
        <dbReference type="ARBA" id="ARBA00009523"/>
    </source>
</evidence>
<evidence type="ECO:0000256" key="5">
    <source>
        <dbReference type="ARBA" id="ARBA00022692"/>
    </source>
</evidence>
<feature type="transmembrane region" description="Helical" evidence="8">
    <location>
        <begin position="217"/>
        <end position="243"/>
    </location>
</feature>
<dbReference type="InterPro" id="IPR050367">
    <property type="entry name" value="APC_superfamily"/>
</dbReference>
<evidence type="ECO:0000256" key="8">
    <source>
        <dbReference type="SAM" id="Phobius"/>
    </source>
</evidence>
<comment type="similarity">
    <text evidence="3">Belongs to the amino acid-polyamine-organocation (APC) superfamily.</text>
</comment>
<comment type="function">
    <text evidence="1">Probable amino-acid or metabolite transport protein.</text>
</comment>
<comment type="caution">
    <text evidence="9">The sequence shown here is derived from an EMBL/GenBank/DDBJ whole genome shotgun (WGS) entry which is preliminary data.</text>
</comment>
<keyword evidence="6 8" id="KW-1133">Transmembrane helix</keyword>
<dbReference type="InterPro" id="IPR002293">
    <property type="entry name" value="AA/rel_permease1"/>
</dbReference>
<evidence type="ECO:0000256" key="2">
    <source>
        <dbReference type="ARBA" id="ARBA00004651"/>
    </source>
</evidence>
<feature type="transmembrane region" description="Helical" evidence="8">
    <location>
        <begin position="18"/>
        <end position="40"/>
    </location>
</feature>
<feature type="transmembrane region" description="Helical" evidence="8">
    <location>
        <begin position="176"/>
        <end position="197"/>
    </location>
</feature>
<gene>
    <name evidence="9" type="ORF">CG716_11395</name>
</gene>
<evidence type="ECO:0000256" key="4">
    <source>
        <dbReference type="ARBA" id="ARBA00022475"/>
    </source>
</evidence>
<dbReference type="PANTHER" id="PTHR42770">
    <property type="entry name" value="AMINO ACID TRANSPORTER-RELATED"/>
    <property type="match status" value="1"/>
</dbReference>
<dbReference type="Gene3D" id="1.20.1740.10">
    <property type="entry name" value="Amino acid/polyamine transporter I"/>
    <property type="match status" value="1"/>
</dbReference>
<comment type="subcellular location">
    <subcellularLocation>
        <location evidence="2">Cell membrane</location>
        <topology evidence="2">Multi-pass membrane protein</topology>
    </subcellularLocation>
</comment>